<keyword evidence="1" id="KW-1133">Transmembrane helix</keyword>
<evidence type="ECO:0000256" key="1">
    <source>
        <dbReference type="SAM" id="Phobius"/>
    </source>
</evidence>
<name>A0AAV4SWV9_CAEEX</name>
<sequence>MPATSANKRSEREKSGSMRRHAPPLLLRHLFEHANDFEERRHRQVSSCTLCFLKNKTMSSGALLNAEDRASDYNRCELFPNFGTCAVAHFLLRRNQNNERERDLAVAFSWSALPAVVYVFLLFDFSFSPPSCPTKVPFFFVSYYRLMLRGKLFRVRVQTEITWGG</sequence>
<dbReference type="Proteomes" id="UP001054945">
    <property type="component" value="Unassembled WGS sequence"/>
</dbReference>
<dbReference type="EMBL" id="BPLR01010212">
    <property type="protein sequence ID" value="GIY37741.1"/>
    <property type="molecule type" value="Genomic_DNA"/>
</dbReference>
<organism evidence="2 3">
    <name type="scientific">Caerostris extrusa</name>
    <name type="common">Bark spider</name>
    <name type="synonym">Caerostris bankana</name>
    <dbReference type="NCBI Taxonomy" id="172846"/>
    <lineage>
        <taxon>Eukaryota</taxon>
        <taxon>Metazoa</taxon>
        <taxon>Ecdysozoa</taxon>
        <taxon>Arthropoda</taxon>
        <taxon>Chelicerata</taxon>
        <taxon>Arachnida</taxon>
        <taxon>Araneae</taxon>
        <taxon>Araneomorphae</taxon>
        <taxon>Entelegynae</taxon>
        <taxon>Araneoidea</taxon>
        <taxon>Araneidae</taxon>
        <taxon>Caerostris</taxon>
    </lineage>
</organism>
<feature type="transmembrane region" description="Helical" evidence="1">
    <location>
        <begin position="104"/>
        <end position="123"/>
    </location>
</feature>
<evidence type="ECO:0008006" key="4">
    <source>
        <dbReference type="Google" id="ProtNLM"/>
    </source>
</evidence>
<keyword evidence="1" id="KW-0472">Membrane</keyword>
<gene>
    <name evidence="2" type="ORF">CEXT_166671</name>
</gene>
<protein>
    <recommendedName>
        <fullName evidence="4">Transmembrane protein</fullName>
    </recommendedName>
</protein>
<dbReference type="AlphaFoldDB" id="A0AAV4SWV9"/>
<evidence type="ECO:0000313" key="3">
    <source>
        <dbReference type="Proteomes" id="UP001054945"/>
    </source>
</evidence>
<evidence type="ECO:0000313" key="2">
    <source>
        <dbReference type="EMBL" id="GIY37741.1"/>
    </source>
</evidence>
<proteinExistence type="predicted"/>
<accession>A0AAV4SWV9</accession>
<comment type="caution">
    <text evidence="2">The sequence shown here is derived from an EMBL/GenBank/DDBJ whole genome shotgun (WGS) entry which is preliminary data.</text>
</comment>
<keyword evidence="3" id="KW-1185">Reference proteome</keyword>
<keyword evidence="1" id="KW-0812">Transmembrane</keyword>
<reference evidence="2 3" key="1">
    <citation type="submission" date="2021-06" db="EMBL/GenBank/DDBJ databases">
        <title>Caerostris extrusa draft genome.</title>
        <authorList>
            <person name="Kono N."/>
            <person name="Arakawa K."/>
        </authorList>
    </citation>
    <scope>NUCLEOTIDE SEQUENCE [LARGE SCALE GENOMIC DNA]</scope>
</reference>